<protein>
    <recommendedName>
        <fullName evidence="6">Cell wall-binding protein</fullName>
    </recommendedName>
</protein>
<evidence type="ECO:0000313" key="4">
    <source>
        <dbReference type="EMBL" id="HJC66743.1"/>
    </source>
</evidence>
<feature type="signal peptide" evidence="3">
    <location>
        <begin position="1"/>
        <end position="25"/>
    </location>
</feature>
<sequence length="315" mass="35378">MRKKRWLIWILAAALAAGMAVPAYADDDDDEEDPEPVGEIVLSFSSDIEAGDEGGDVDVTLESENCSIDEVEVTNDKGWWSGGDEPKVKVTLNADDGYYFDKGGRSAFDLSGEDVKYKSSTRKEDKEIMVLTVTLGELDEGDLGMGELDWDEEYGIAQWEENYQAASYRVRLYRNDVAVGSVHTTSQTSWDFSNQIDRIGSYSFRVRAFDRGDNAGDWEESYEMDVAEEDLVRFVGTWRSDDTGWWYENPDGSYPVNGWREVQGKWYFFGADGYMKTGWIDWEGKQYYCDPTGAMLVSTTTPDGIQVGADGARVG</sequence>
<comment type="caution">
    <text evidence="4">The sequence shown here is derived from an EMBL/GenBank/DDBJ whole genome shotgun (WGS) entry which is preliminary data.</text>
</comment>
<reference evidence="4" key="2">
    <citation type="submission" date="2021-04" db="EMBL/GenBank/DDBJ databases">
        <authorList>
            <person name="Gilroy R."/>
        </authorList>
    </citation>
    <scope>NUCLEOTIDE SEQUENCE</scope>
    <source>
        <strain evidence="4">CHK198-12963</strain>
    </source>
</reference>
<dbReference type="SUPFAM" id="SSF69360">
    <property type="entry name" value="Cell wall binding repeat"/>
    <property type="match status" value="1"/>
</dbReference>
<evidence type="ECO:0000256" key="3">
    <source>
        <dbReference type="SAM" id="SignalP"/>
    </source>
</evidence>
<name>A0A9D2PV09_9FIRM</name>
<keyword evidence="1" id="KW-0677">Repeat</keyword>
<proteinExistence type="predicted"/>
<evidence type="ECO:0000313" key="5">
    <source>
        <dbReference type="Proteomes" id="UP000823863"/>
    </source>
</evidence>
<feature type="chain" id="PRO_5039234940" description="Cell wall-binding protein" evidence="3">
    <location>
        <begin position="26"/>
        <end position="315"/>
    </location>
</feature>
<dbReference type="AlphaFoldDB" id="A0A9D2PV09"/>
<keyword evidence="3" id="KW-0732">Signal</keyword>
<reference evidence="4" key="1">
    <citation type="journal article" date="2021" name="PeerJ">
        <title>Extensive microbial diversity within the chicken gut microbiome revealed by metagenomics and culture.</title>
        <authorList>
            <person name="Gilroy R."/>
            <person name="Ravi A."/>
            <person name="Getino M."/>
            <person name="Pursley I."/>
            <person name="Horton D.L."/>
            <person name="Alikhan N.F."/>
            <person name="Baker D."/>
            <person name="Gharbi K."/>
            <person name="Hall N."/>
            <person name="Watson M."/>
            <person name="Adriaenssens E.M."/>
            <person name="Foster-Nyarko E."/>
            <person name="Jarju S."/>
            <person name="Secka A."/>
            <person name="Antonio M."/>
            <person name="Oren A."/>
            <person name="Chaudhuri R.R."/>
            <person name="La Ragione R."/>
            <person name="Hildebrand F."/>
            <person name="Pallen M.J."/>
        </authorList>
    </citation>
    <scope>NUCLEOTIDE SEQUENCE</scope>
    <source>
        <strain evidence="4">CHK198-12963</strain>
    </source>
</reference>
<dbReference type="Gene3D" id="2.10.270.10">
    <property type="entry name" value="Cholin Binding"/>
    <property type="match status" value="1"/>
</dbReference>
<organism evidence="4 5">
    <name type="scientific">Candidatus Enterocloster excrementigallinarum</name>
    <dbReference type="NCBI Taxonomy" id="2838558"/>
    <lineage>
        <taxon>Bacteria</taxon>
        <taxon>Bacillati</taxon>
        <taxon>Bacillota</taxon>
        <taxon>Clostridia</taxon>
        <taxon>Lachnospirales</taxon>
        <taxon>Lachnospiraceae</taxon>
        <taxon>Enterocloster</taxon>
    </lineage>
</organism>
<dbReference type="Pfam" id="PF19127">
    <property type="entry name" value="Choline_bind_3"/>
    <property type="match status" value="1"/>
</dbReference>
<accession>A0A9D2PV09</accession>
<evidence type="ECO:0000256" key="1">
    <source>
        <dbReference type="ARBA" id="ARBA00022737"/>
    </source>
</evidence>
<evidence type="ECO:0000256" key="2">
    <source>
        <dbReference type="PROSITE-ProRule" id="PRU00591"/>
    </source>
</evidence>
<dbReference type="Proteomes" id="UP000823863">
    <property type="component" value="Unassembled WGS sequence"/>
</dbReference>
<dbReference type="InterPro" id="IPR013783">
    <property type="entry name" value="Ig-like_fold"/>
</dbReference>
<dbReference type="PROSITE" id="PS51170">
    <property type="entry name" value="CW"/>
    <property type="match status" value="1"/>
</dbReference>
<evidence type="ECO:0008006" key="6">
    <source>
        <dbReference type="Google" id="ProtNLM"/>
    </source>
</evidence>
<dbReference type="InterPro" id="IPR018337">
    <property type="entry name" value="Cell_wall/Cho-bd_repeat"/>
</dbReference>
<dbReference type="Gene3D" id="2.60.40.10">
    <property type="entry name" value="Immunoglobulins"/>
    <property type="match status" value="1"/>
</dbReference>
<dbReference type="EMBL" id="DWWB01000048">
    <property type="protein sequence ID" value="HJC66743.1"/>
    <property type="molecule type" value="Genomic_DNA"/>
</dbReference>
<feature type="repeat" description="Cell wall-binding" evidence="2">
    <location>
        <begin position="256"/>
        <end position="275"/>
    </location>
</feature>
<gene>
    <name evidence="4" type="ORF">H9931_08510</name>
</gene>